<evidence type="ECO:0000313" key="3">
    <source>
        <dbReference type="Proteomes" id="UP000807342"/>
    </source>
</evidence>
<evidence type="ECO:0000256" key="1">
    <source>
        <dbReference type="SAM" id="MobiDB-lite"/>
    </source>
</evidence>
<evidence type="ECO:0000313" key="2">
    <source>
        <dbReference type="EMBL" id="KAF9450519.1"/>
    </source>
</evidence>
<feature type="region of interest" description="Disordered" evidence="1">
    <location>
        <begin position="41"/>
        <end position="90"/>
    </location>
</feature>
<accession>A0A9P6C6P1</accession>
<reference evidence="2" key="1">
    <citation type="submission" date="2020-11" db="EMBL/GenBank/DDBJ databases">
        <authorList>
            <consortium name="DOE Joint Genome Institute"/>
            <person name="Ahrendt S."/>
            <person name="Riley R."/>
            <person name="Andreopoulos W."/>
            <person name="Labutti K."/>
            <person name="Pangilinan J."/>
            <person name="Ruiz-Duenas F.J."/>
            <person name="Barrasa J.M."/>
            <person name="Sanchez-Garcia M."/>
            <person name="Camarero S."/>
            <person name="Miyauchi S."/>
            <person name="Serrano A."/>
            <person name="Linde D."/>
            <person name="Babiker R."/>
            <person name="Drula E."/>
            <person name="Ayuso-Fernandez I."/>
            <person name="Pacheco R."/>
            <person name="Padilla G."/>
            <person name="Ferreira P."/>
            <person name="Barriuso J."/>
            <person name="Kellner H."/>
            <person name="Castanera R."/>
            <person name="Alfaro M."/>
            <person name="Ramirez L."/>
            <person name="Pisabarro A.G."/>
            <person name="Kuo A."/>
            <person name="Tritt A."/>
            <person name="Lipzen A."/>
            <person name="He G."/>
            <person name="Yan M."/>
            <person name="Ng V."/>
            <person name="Cullen D."/>
            <person name="Martin F."/>
            <person name="Rosso M.-N."/>
            <person name="Henrissat B."/>
            <person name="Hibbett D."/>
            <person name="Martinez A.T."/>
            <person name="Grigoriev I.V."/>
        </authorList>
    </citation>
    <scope>NUCLEOTIDE SEQUENCE</scope>
    <source>
        <strain evidence="2">MF-IS2</strain>
    </source>
</reference>
<protein>
    <submittedName>
        <fullName evidence="2">Uncharacterized protein</fullName>
    </submittedName>
</protein>
<organism evidence="2 3">
    <name type="scientific">Macrolepiota fuliginosa MF-IS2</name>
    <dbReference type="NCBI Taxonomy" id="1400762"/>
    <lineage>
        <taxon>Eukaryota</taxon>
        <taxon>Fungi</taxon>
        <taxon>Dikarya</taxon>
        <taxon>Basidiomycota</taxon>
        <taxon>Agaricomycotina</taxon>
        <taxon>Agaricomycetes</taxon>
        <taxon>Agaricomycetidae</taxon>
        <taxon>Agaricales</taxon>
        <taxon>Agaricineae</taxon>
        <taxon>Agaricaceae</taxon>
        <taxon>Macrolepiota</taxon>
    </lineage>
</organism>
<dbReference type="AlphaFoldDB" id="A0A9P6C6P1"/>
<comment type="caution">
    <text evidence="2">The sequence shown here is derived from an EMBL/GenBank/DDBJ whole genome shotgun (WGS) entry which is preliminary data.</text>
</comment>
<proteinExistence type="predicted"/>
<sequence length="145" mass="15740">MKEGRADSGGRNLPPWLGRIKFLPALMVLLHPRFLHGLPPSHSSTHNMSPTAAPNVHPTSPNHRKFTKQESVKAKATATASHLATPDPTYSSSQIVSLEEKYGAHNRQQSPVVPLVSRLDRPAFGVKRVGRFSGIAIGGVEVVRI</sequence>
<feature type="compositionally biased region" description="Polar residues" evidence="1">
    <location>
        <begin position="41"/>
        <end position="61"/>
    </location>
</feature>
<gene>
    <name evidence="2" type="ORF">P691DRAFT_462440</name>
</gene>
<keyword evidence="3" id="KW-1185">Reference proteome</keyword>
<dbReference type="EMBL" id="MU151103">
    <property type="protein sequence ID" value="KAF9450519.1"/>
    <property type="molecule type" value="Genomic_DNA"/>
</dbReference>
<name>A0A9P6C6P1_9AGAR</name>
<feature type="compositionally biased region" description="Polar residues" evidence="1">
    <location>
        <begin position="78"/>
        <end position="90"/>
    </location>
</feature>
<dbReference type="Proteomes" id="UP000807342">
    <property type="component" value="Unassembled WGS sequence"/>
</dbReference>